<evidence type="ECO:0000256" key="2">
    <source>
        <dbReference type="ARBA" id="ARBA00009399"/>
    </source>
</evidence>
<proteinExistence type="inferred from homology"/>
<organism evidence="8 9">
    <name type="scientific">Gryllotalpicola kribbensis</name>
    <dbReference type="NCBI Taxonomy" id="993084"/>
    <lineage>
        <taxon>Bacteria</taxon>
        <taxon>Bacillati</taxon>
        <taxon>Actinomycetota</taxon>
        <taxon>Actinomycetes</taxon>
        <taxon>Micrococcales</taxon>
        <taxon>Microbacteriaceae</taxon>
        <taxon>Gryllotalpicola</taxon>
    </lineage>
</organism>
<gene>
    <name evidence="8" type="ORF">GCM10022288_13590</name>
</gene>
<dbReference type="PANTHER" id="PTHR38459:SF1">
    <property type="entry name" value="PROPHAGE BACTOPRENOL-LINKED GLUCOSE TRANSLOCASE HOMOLOG"/>
    <property type="match status" value="1"/>
</dbReference>
<accession>A0ABP8AR55</accession>
<dbReference type="InterPro" id="IPR007267">
    <property type="entry name" value="GtrA_DPMS_TM"/>
</dbReference>
<keyword evidence="5 6" id="KW-0472">Membrane</keyword>
<comment type="caution">
    <text evidence="8">The sequence shown here is derived from an EMBL/GenBank/DDBJ whole genome shotgun (WGS) entry which is preliminary data.</text>
</comment>
<name>A0ABP8AR55_9MICO</name>
<dbReference type="PANTHER" id="PTHR38459">
    <property type="entry name" value="PROPHAGE BACTOPRENOL-LINKED GLUCOSE TRANSLOCASE HOMOLOG"/>
    <property type="match status" value="1"/>
</dbReference>
<evidence type="ECO:0000256" key="4">
    <source>
        <dbReference type="ARBA" id="ARBA00022989"/>
    </source>
</evidence>
<dbReference type="InterPro" id="IPR051401">
    <property type="entry name" value="GtrA_CellWall_Glycosyl"/>
</dbReference>
<feature type="domain" description="GtrA/DPMS transmembrane" evidence="7">
    <location>
        <begin position="42"/>
        <end position="169"/>
    </location>
</feature>
<dbReference type="RefSeq" id="WP_344775166.1">
    <property type="nucleotide sequence ID" value="NZ_BAABBX010000010.1"/>
</dbReference>
<feature type="transmembrane region" description="Helical" evidence="6">
    <location>
        <begin position="40"/>
        <end position="60"/>
    </location>
</feature>
<keyword evidence="3 6" id="KW-0812">Transmembrane</keyword>
<protein>
    <recommendedName>
        <fullName evidence="7">GtrA/DPMS transmembrane domain-containing protein</fullName>
    </recommendedName>
</protein>
<evidence type="ECO:0000256" key="5">
    <source>
        <dbReference type="ARBA" id="ARBA00023136"/>
    </source>
</evidence>
<keyword evidence="9" id="KW-1185">Reference proteome</keyword>
<feature type="transmembrane region" description="Helical" evidence="6">
    <location>
        <begin position="80"/>
        <end position="101"/>
    </location>
</feature>
<keyword evidence="4 6" id="KW-1133">Transmembrane helix</keyword>
<evidence type="ECO:0000313" key="9">
    <source>
        <dbReference type="Proteomes" id="UP001500213"/>
    </source>
</evidence>
<comment type="similarity">
    <text evidence="2">Belongs to the GtrA family.</text>
</comment>
<comment type="subcellular location">
    <subcellularLocation>
        <location evidence="1">Membrane</location>
        <topology evidence="1">Multi-pass membrane protein</topology>
    </subcellularLocation>
</comment>
<evidence type="ECO:0000256" key="3">
    <source>
        <dbReference type="ARBA" id="ARBA00022692"/>
    </source>
</evidence>
<evidence type="ECO:0000256" key="6">
    <source>
        <dbReference type="SAM" id="Phobius"/>
    </source>
</evidence>
<sequence length="176" mass="19654">MHNQGDEPSAPEEAGAVPVAPAGMSGAPGLMLRLVKDYRIAFLIVGTANTVIGFLWFALFDALFRNIAWHATIAGFTLRFDYLLTLLCAHVLSVLCAFVLYRRFVFRVRGHLWTDLARFETVYLVSLGVNAVLLTLLAGVLHMQPLLAQALIVLVTTMISFFGHRDFSFRRKREEA</sequence>
<evidence type="ECO:0000256" key="1">
    <source>
        <dbReference type="ARBA" id="ARBA00004141"/>
    </source>
</evidence>
<feature type="transmembrane region" description="Helical" evidence="6">
    <location>
        <begin position="122"/>
        <end position="140"/>
    </location>
</feature>
<dbReference type="Proteomes" id="UP001500213">
    <property type="component" value="Unassembled WGS sequence"/>
</dbReference>
<reference evidence="9" key="1">
    <citation type="journal article" date="2019" name="Int. J. Syst. Evol. Microbiol.">
        <title>The Global Catalogue of Microorganisms (GCM) 10K type strain sequencing project: providing services to taxonomists for standard genome sequencing and annotation.</title>
        <authorList>
            <consortium name="The Broad Institute Genomics Platform"/>
            <consortium name="The Broad Institute Genome Sequencing Center for Infectious Disease"/>
            <person name="Wu L."/>
            <person name="Ma J."/>
        </authorList>
    </citation>
    <scope>NUCLEOTIDE SEQUENCE [LARGE SCALE GENOMIC DNA]</scope>
    <source>
        <strain evidence="9">JCM 17593</strain>
    </source>
</reference>
<feature type="transmembrane region" description="Helical" evidence="6">
    <location>
        <begin position="146"/>
        <end position="163"/>
    </location>
</feature>
<dbReference type="EMBL" id="BAABBX010000010">
    <property type="protein sequence ID" value="GAA4187949.1"/>
    <property type="molecule type" value="Genomic_DNA"/>
</dbReference>
<evidence type="ECO:0000259" key="7">
    <source>
        <dbReference type="Pfam" id="PF04138"/>
    </source>
</evidence>
<dbReference type="Pfam" id="PF04138">
    <property type="entry name" value="GtrA_DPMS_TM"/>
    <property type="match status" value="1"/>
</dbReference>
<evidence type="ECO:0000313" key="8">
    <source>
        <dbReference type="EMBL" id="GAA4187949.1"/>
    </source>
</evidence>